<comment type="subcellular location">
    <subcellularLocation>
        <location evidence="2">Cytoplasm</location>
    </subcellularLocation>
</comment>
<evidence type="ECO:0000256" key="9">
    <source>
        <dbReference type="SAM" id="MobiDB-lite"/>
    </source>
</evidence>
<evidence type="ECO:0000256" key="8">
    <source>
        <dbReference type="ARBA" id="ARBA00032829"/>
    </source>
</evidence>
<comment type="subunit">
    <text evidence="4">Homotetramer.</text>
</comment>
<evidence type="ECO:0000313" key="13">
    <source>
        <dbReference type="Proteomes" id="UP001215598"/>
    </source>
</evidence>
<dbReference type="Proteomes" id="UP001215598">
    <property type="component" value="Unassembled WGS sequence"/>
</dbReference>
<dbReference type="InterPro" id="IPR001375">
    <property type="entry name" value="Peptidase_S9_cat"/>
</dbReference>
<evidence type="ECO:0000259" key="10">
    <source>
        <dbReference type="Pfam" id="PF00326"/>
    </source>
</evidence>
<comment type="caution">
    <text evidence="12">The sequence shown here is derived from an EMBL/GenBank/DDBJ whole genome shotgun (WGS) entry which is preliminary data.</text>
</comment>
<evidence type="ECO:0000313" key="12">
    <source>
        <dbReference type="EMBL" id="KAJ7730156.1"/>
    </source>
</evidence>
<name>A0AAD7HX22_9AGAR</name>
<dbReference type="GO" id="GO:0004252">
    <property type="term" value="F:serine-type endopeptidase activity"/>
    <property type="evidence" value="ECO:0007669"/>
    <property type="project" value="TreeGrafter"/>
</dbReference>
<dbReference type="AlphaFoldDB" id="A0AAD7HX22"/>
<keyword evidence="7 12" id="KW-0378">Hydrolase</keyword>
<comment type="catalytic activity">
    <reaction evidence="1">
        <text>Cleavage of an N-acetyl or N-formyl amino acid from the N-terminus of a polypeptide.</text>
        <dbReference type="EC" id="3.4.19.1"/>
    </reaction>
</comment>
<dbReference type="EC" id="3.4.19.1" evidence="5"/>
<evidence type="ECO:0000256" key="2">
    <source>
        <dbReference type="ARBA" id="ARBA00004496"/>
    </source>
</evidence>
<dbReference type="Gene3D" id="3.40.50.1820">
    <property type="entry name" value="alpha/beta hydrolase"/>
    <property type="match status" value="1"/>
</dbReference>
<dbReference type="PANTHER" id="PTHR42776">
    <property type="entry name" value="SERINE PEPTIDASE S9 FAMILY MEMBER"/>
    <property type="match status" value="1"/>
</dbReference>
<proteinExistence type="inferred from homology"/>
<dbReference type="EMBL" id="JARKIB010000161">
    <property type="protein sequence ID" value="KAJ7730156.1"/>
    <property type="molecule type" value="Genomic_DNA"/>
</dbReference>
<feature type="domain" description="Acylamino-acid-releasing enzyme N-terminal" evidence="11">
    <location>
        <begin position="243"/>
        <end position="405"/>
    </location>
</feature>
<sequence length="715" mass="78722">MGSGGATTMYRRLSEILVPTGAQFINVKRCSSIRDHVRDIKRSLTTSIFLGANPVSTTPAVVPGDIVASISAPAESVCFPRRAVLLETPEKTRHLEIWVGNVLEVSKEVTEAHGSFYSPMVYLDCFLNRGTESILAEFFSAFSFSLSESAFMYVAEAKEPEHASEKFKFTPPLGETFGSKKRPTIFIFRWETSLLISQFSSGNQYSPPWTTTPYMPQGTWKIKLSSTPDQKLKDDTAPVSLNCVPQKLTPGDLSCRSPRIYHNATAGTATLFWLSCASGGPHAGTFALHSQDLGASERASEVLVDTVWEPRQSDGFPGLYLDANLPTSPFIAREGKLFLVFDSNWGSRTTVVSVSTLDGTIKDLTPDSDGKLFSWTMLVTDGVGRLLCSRSTPTIPFEIVLGQMDAVGEVSWQVIYTPYIFPSLQTALSRLSYSVISIPSRGKTETLVIRPSHPEDSPPPCLQFIHGGPHMAVTTAFAPNTAFLAPEGYTVWLPNYSGSLGFGENLKSVRALLGNCGSLDVQDCIATVRHLVDLRIAVQGKGKQFVSGGSHGGFLAAHLIGQFPEVFTAAFIRNPVIFTEAFSSDMPDWFFNEWNIEYPIYSSPQGFPDNSDNNHALSPRPTPKKSQETFASAPFGHVDAVTAHVLLHLGGLDRRITPTQGLEYYHALKGNALNRRPEQNVEMYWFETEDHSLDGVEANRIVWETSIDWLNKYRA</sequence>
<evidence type="ECO:0000256" key="6">
    <source>
        <dbReference type="ARBA" id="ARBA00022490"/>
    </source>
</evidence>
<evidence type="ECO:0000256" key="1">
    <source>
        <dbReference type="ARBA" id="ARBA00000721"/>
    </source>
</evidence>
<dbReference type="Pfam" id="PF00326">
    <property type="entry name" value="Peptidase_S9"/>
    <property type="match status" value="1"/>
</dbReference>
<reference evidence="12" key="1">
    <citation type="submission" date="2023-03" db="EMBL/GenBank/DDBJ databases">
        <title>Massive genome expansion in bonnet fungi (Mycena s.s.) driven by repeated elements and novel gene families across ecological guilds.</title>
        <authorList>
            <consortium name="Lawrence Berkeley National Laboratory"/>
            <person name="Harder C.B."/>
            <person name="Miyauchi S."/>
            <person name="Viragh M."/>
            <person name="Kuo A."/>
            <person name="Thoen E."/>
            <person name="Andreopoulos B."/>
            <person name="Lu D."/>
            <person name="Skrede I."/>
            <person name="Drula E."/>
            <person name="Henrissat B."/>
            <person name="Morin E."/>
            <person name="Kohler A."/>
            <person name="Barry K."/>
            <person name="LaButti K."/>
            <person name="Morin E."/>
            <person name="Salamov A."/>
            <person name="Lipzen A."/>
            <person name="Mereny Z."/>
            <person name="Hegedus B."/>
            <person name="Baldrian P."/>
            <person name="Stursova M."/>
            <person name="Weitz H."/>
            <person name="Taylor A."/>
            <person name="Grigoriev I.V."/>
            <person name="Nagy L.G."/>
            <person name="Martin F."/>
            <person name="Kauserud H."/>
        </authorList>
    </citation>
    <scope>NUCLEOTIDE SEQUENCE</scope>
    <source>
        <strain evidence="12">CBHHK182m</strain>
    </source>
</reference>
<accession>A0AAD7HX22</accession>
<keyword evidence="6" id="KW-0963">Cytoplasm</keyword>
<evidence type="ECO:0000256" key="3">
    <source>
        <dbReference type="ARBA" id="ARBA00010040"/>
    </source>
</evidence>
<evidence type="ECO:0000256" key="5">
    <source>
        <dbReference type="ARBA" id="ARBA00012917"/>
    </source>
</evidence>
<dbReference type="PANTHER" id="PTHR42776:SF4">
    <property type="entry name" value="ACYLAMINO-ACID-RELEASING ENZYME"/>
    <property type="match status" value="1"/>
</dbReference>
<evidence type="ECO:0000256" key="4">
    <source>
        <dbReference type="ARBA" id="ARBA00011881"/>
    </source>
</evidence>
<evidence type="ECO:0000256" key="7">
    <source>
        <dbReference type="ARBA" id="ARBA00022801"/>
    </source>
</evidence>
<keyword evidence="13" id="KW-1185">Reference proteome</keyword>
<dbReference type="InterPro" id="IPR045550">
    <property type="entry name" value="AARE_N"/>
</dbReference>
<dbReference type="SUPFAM" id="SSF53474">
    <property type="entry name" value="alpha/beta-Hydrolases"/>
    <property type="match status" value="1"/>
</dbReference>
<dbReference type="GO" id="GO:0006508">
    <property type="term" value="P:proteolysis"/>
    <property type="evidence" value="ECO:0007669"/>
    <property type="project" value="InterPro"/>
</dbReference>
<evidence type="ECO:0000259" key="11">
    <source>
        <dbReference type="Pfam" id="PF19283"/>
    </source>
</evidence>
<feature type="domain" description="Peptidase S9 prolyl oligopeptidase catalytic" evidence="10">
    <location>
        <begin position="477"/>
        <end position="713"/>
    </location>
</feature>
<dbReference type="Pfam" id="PF19283">
    <property type="entry name" value="APEH_N"/>
    <property type="match status" value="1"/>
</dbReference>
<gene>
    <name evidence="12" type="ORF">B0H16DRAFT_1893664</name>
</gene>
<organism evidence="12 13">
    <name type="scientific">Mycena metata</name>
    <dbReference type="NCBI Taxonomy" id="1033252"/>
    <lineage>
        <taxon>Eukaryota</taxon>
        <taxon>Fungi</taxon>
        <taxon>Dikarya</taxon>
        <taxon>Basidiomycota</taxon>
        <taxon>Agaricomycotina</taxon>
        <taxon>Agaricomycetes</taxon>
        <taxon>Agaricomycetidae</taxon>
        <taxon>Agaricales</taxon>
        <taxon>Marasmiineae</taxon>
        <taxon>Mycenaceae</taxon>
        <taxon>Mycena</taxon>
    </lineage>
</organism>
<feature type="region of interest" description="Disordered" evidence="9">
    <location>
        <begin position="609"/>
        <end position="628"/>
    </location>
</feature>
<protein>
    <recommendedName>
        <fullName evidence="5">acylaminoacyl-peptidase</fullName>
        <ecNumber evidence="5">3.4.19.1</ecNumber>
    </recommendedName>
    <alternativeName>
        <fullName evidence="8">Dipeptidyl-peptidase V</fullName>
    </alternativeName>
</protein>
<comment type="similarity">
    <text evidence="3">Belongs to the peptidase S9C family.</text>
</comment>
<dbReference type="InterPro" id="IPR029058">
    <property type="entry name" value="AB_hydrolase_fold"/>
</dbReference>